<dbReference type="EMBL" id="LXTC01000002">
    <property type="protein sequence ID" value="OBA22601.1"/>
    <property type="molecule type" value="Genomic_DNA"/>
</dbReference>
<keyword evidence="5" id="KW-1185">Reference proteome</keyword>
<keyword evidence="1" id="KW-0560">Oxidoreductase</keyword>
<dbReference type="GO" id="GO:0016616">
    <property type="term" value="F:oxidoreductase activity, acting on the CH-OH group of donors, NAD or NADP as acceptor"/>
    <property type="evidence" value="ECO:0007669"/>
    <property type="project" value="TreeGrafter"/>
</dbReference>
<feature type="domain" description="NAD-dependent epimerase/dehydratase" evidence="3">
    <location>
        <begin position="5"/>
        <end position="122"/>
    </location>
</feature>
<reference evidence="4 5" key="1">
    <citation type="submission" date="2016-05" db="EMBL/GenBank/DDBJ databases">
        <title>Comparative genomics of biotechnologically important yeasts.</title>
        <authorList>
            <consortium name="DOE Joint Genome Institute"/>
            <person name="Riley R."/>
            <person name="Haridas S."/>
            <person name="Wolfe K.H."/>
            <person name="Lopes M.R."/>
            <person name="Hittinger C.T."/>
            <person name="Goker M."/>
            <person name="Salamov A."/>
            <person name="Wisecaver J."/>
            <person name="Long T.M."/>
            <person name="Aerts A.L."/>
            <person name="Barry K."/>
            <person name="Choi C."/>
            <person name="Clum A."/>
            <person name="Coughlan A.Y."/>
            <person name="Deshpande S."/>
            <person name="Douglass A.P."/>
            <person name="Hanson S.J."/>
            <person name="Klenk H.-P."/>
            <person name="LaButti K."/>
            <person name="Lapidus A."/>
            <person name="Lindquist E."/>
            <person name="Lipzen A."/>
            <person name="Meier-kolthoff J.P."/>
            <person name="Ohm R.A."/>
            <person name="Otillar R.P."/>
            <person name="Pangilinan J."/>
            <person name="Peng Y."/>
            <person name="Rokas A."/>
            <person name="Rosa C.A."/>
            <person name="Scheuner C."/>
            <person name="Sibirny A.A."/>
            <person name="Slot J.C."/>
            <person name="Stielow J.B."/>
            <person name="Sun H."/>
            <person name="Kurtzman C.P."/>
            <person name="Blackwell M."/>
            <person name="Grigoriev I.V."/>
            <person name="Jeffries T.W."/>
        </authorList>
    </citation>
    <scope>NUCLEOTIDE SEQUENCE [LARGE SCALE GENOMIC DNA]</scope>
    <source>
        <strain evidence="4 5">NRRL YB-4993</strain>
    </source>
</reference>
<dbReference type="Proteomes" id="UP000092555">
    <property type="component" value="Unassembled WGS sequence"/>
</dbReference>
<evidence type="ECO:0000259" key="3">
    <source>
        <dbReference type="Pfam" id="PF01370"/>
    </source>
</evidence>
<dbReference type="SUPFAM" id="SSF51735">
    <property type="entry name" value="NAD(P)-binding Rossmann-fold domains"/>
    <property type="match status" value="1"/>
</dbReference>
<comment type="similarity">
    <text evidence="2">Belongs to the NAD(P)-dependent epimerase/dehydratase family. Dihydroflavonol-4-reductase subfamily.</text>
</comment>
<proteinExistence type="inferred from homology"/>
<gene>
    <name evidence="4" type="ORF">METBIDRAFT_77968</name>
</gene>
<dbReference type="Pfam" id="PF01370">
    <property type="entry name" value="Epimerase"/>
    <property type="match status" value="1"/>
</dbReference>
<accession>A0A1A0HF21</accession>
<dbReference type="STRING" id="869754.A0A1A0HF21"/>
<dbReference type="PANTHER" id="PTHR10366">
    <property type="entry name" value="NAD DEPENDENT EPIMERASE/DEHYDRATASE"/>
    <property type="match status" value="1"/>
</dbReference>
<dbReference type="InterPro" id="IPR001509">
    <property type="entry name" value="Epimerase_deHydtase"/>
</dbReference>
<dbReference type="AlphaFoldDB" id="A0A1A0HF21"/>
<comment type="caution">
    <text evidence="4">The sequence shown here is derived from an EMBL/GenBank/DDBJ whole genome shotgun (WGS) entry which is preliminary data.</text>
</comment>
<evidence type="ECO:0000256" key="2">
    <source>
        <dbReference type="ARBA" id="ARBA00023445"/>
    </source>
</evidence>
<organism evidence="4 5">
    <name type="scientific">Metschnikowia bicuspidata var. bicuspidata NRRL YB-4993</name>
    <dbReference type="NCBI Taxonomy" id="869754"/>
    <lineage>
        <taxon>Eukaryota</taxon>
        <taxon>Fungi</taxon>
        <taxon>Dikarya</taxon>
        <taxon>Ascomycota</taxon>
        <taxon>Saccharomycotina</taxon>
        <taxon>Pichiomycetes</taxon>
        <taxon>Metschnikowiaceae</taxon>
        <taxon>Metschnikowia</taxon>
    </lineage>
</organism>
<sequence>MSTTVFVSGATGFVGQHLVQLLIAKKYHVVGTVETIEQGNHLQRLFNSKNFTYEIVKATGVPNPFANAFKRHPEITVFIQTQQPRTHEEPSVKTDMLNVLHAIKDYAPQIEHVVVTSTAASFIDTGSLYDSACTICEGPWSPVTCDHAENLQTLGCLGFTEKTAWDFYDNTSPTYTLSVISPAHVFGPQAFDVGFEEKLNSVEIISDILSMTPESEVPLISGQFIDARDLARAYLVILERRFSHKRFLLSSESFSGQAILDILRQNFYSLRNELPEGTPGEGKSESQAGNSTIREILGDLIIDLHTSVVDSVNQIMRAHKKEYCPPGMFLQKGHRVFRAPTTFE</sequence>
<dbReference type="Gene3D" id="3.40.50.720">
    <property type="entry name" value="NAD(P)-binding Rossmann-like Domain"/>
    <property type="match status" value="1"/>
</dbReference>
<evidence type="ECO:0000313" key="4">
    <source>
        <dbReference type="EMBL" id="OBA22601.1"/>
    </source>
</evidence>
<evidence type="ECO:0000313" key="5">
    <source>
        <dbReference type="Proteomes" id="UP000092555"/>
    </source>
</evidence>
<name>A0A1A0HF21_9ASCO</name>
<protein>
    <submittedName>
        <fullName evidence="4">NAD(P)-binding protein</fullName>
    </submittedName>
</protein>
<dbReference type="GeneID" id="30031772"/>
<evidence type="ECO:0000256" key="1">
    <source>
        <dbReference type="ARBA" id="ARBA00023002"/>
    </source>
</evidence>
<dbReference type="InterPro" id="IPR050425">
    <property type="entry name" value="NAD(P)_dehydrat-like"/>
</dbReference>
<dbReference type="PANTHER" id="PTHR10366:SF564">
    <property type="entry name" value="STEROL-4-ALPHA-CARBOXYLATE 3-DEHYDROGENASE, DECARBOXYLATING"/>
    <property type="match status" value="1"/>
</dbReference>
<dbReference type="OrthoDB" id="2735536at2759"/>
<dbReference type="RefSeq" id="XP_018713097.1">
    <property type="nucleotide sequence ID" value="XM_018858796.1"/>
</dbReference>
<dbReference type="InterPro" id="IPR036291">
    <property type="entry name" value="NAD(P)-bd_dom_sf"/>
</dbReference>